<accession>A0AAN8R8Y3</accession>
<organism evidence="3 4">
    <name type="scientific">Orbilia javanica</name>
    <dbReference type="NCBI Taxonomy" id="47235"/>
    <lineage>
        <taxon>Eukaryota</taxon>
        <taxon>Fungi</taxon>
        <taxon>Dikarya</taxon>
        <taxon>Ascomycota</taxon>
        <taxon>Pezizomycotina</taxon>
        <taxon>Orbiliomycetes</taxon>
        <taxon>Orbiliales</taxon>
        <taxon>Orbiliaceae</taxon>
        <taxon>Orbilia</taxon>
    </lineage>
</organism>
<evidence type="ECO:0000256" key="2">
    <source>
        <dbReference type="SAM" id="SignalP"/>
    </source>
</evidence>
<feature type="signal peptide" evidence="2">
    <location>
        <begin position="1"/>
        <end position="26"/>
    </location>
</feature>
<feature type="region of interest" description="Disordered" evidence="1">
    <location>
        <begin position="366"/>
        <end position="396"/>
    </location>
</feature>
<proteinExistence type="predicted"/>
<evidence type="ECO:0000313" key="4">
    <source>
        <dbReference type="Proteomes" id="UP001313282"/>
    </source>
</evidence>
<gene>
    <name evidence="3" type="ORF">TWF718_003351</name>
</gene>
<reference evidence="3 4" key="1">
    <citation type="submission" date="2019-10" db="EMBL/GenBank/DDBJ databases">
        <authorList>
            <person name="Palmer J.M."/>
        </authorList>
    </citation>
    <scope>NUCLEOTIDE SEQUENCE [LARGE SCALE GENOMIC DNA]</scope>
    <source>
        <strain evidence="3 4">TWF718</strain>
    </source>
</reference>
<sequence length="396" mass="44039">MHNLNFRNNGLWLSPLLALLLHQVATTPVRPPNPAPNRETTKPATISVFTKYVTLPTSTGSPPPPPAEPRLLHRRQRGTIKNEPENFVENKIPEGTTHFQPIPNPEAKNNASIATGPINATNNGDELESSLENKPLTIATNPATGVGKHKISPLPRSPPERGWAVRWTVACDSREAARLRFNEGRHAPEDDAFFKNYQHKQYDATLANCFEDPCGCVPSPGDPQIMVFRCVARHDLPRPRNSFQGMEKRTEMCRRRMNCRCTAQMVEQDEEPPVPQEVEDPPPPQYIKPWEPAAWANFGFWDSQGGPGAASGDLSLYQSGQRNRVAGIDGPLMMERYSVPGTKEPYYLSGPEYHRFEKAPWASLGLNGNPLGSTLTKRSVAPKGEYGEPEENQTNL</sequence>
<protein>
    <submittedName>
        <fullName evidence="3">Uncharacterized protein</fullName>
    </submittedName>
</protein>
<evidence type="ECO:0000313" key="3">
    <source>
        <dbReference type="EMBL" id="KAK6329924.1"/>
    </source>
</evidence>
<feature type="chain" id="PRO_5043014888" evidence="2">
    <location>
        <begin position="27"/>
        <end position="396"/>
    </location>
</feature>
<feature type="compositionally biased region" description="Acidic residues" evidence="1">
    <location>
        <begin position="387"/>
        <end position="396"/>
    </location>
</feature>
<name>A0AAN8R8Y3_9PEZI</name>
<dbReference type="Proteomes" id="UP001313282">
    <property type="component" value="Unassembled WGS sequence"/>
</dbReference>
<feature type="region of interest" description="Disordered" evidence="1">
    <location>
        <begin position="138"/>
        <end position="158"/>
    </location>
</feature>
<keyword evidence="2" id="KW-0732">Signal</keyword>
<comment type="caution">
    <text evidence="3">The sequence shown here is derived from an EMBL/GenBank/DDBJ whole genome shotgun (WGS) entry which is preliminary data.</text>
</comment>
<dbReference type="AlphaFoldDB" id="A0AAN8R8Y3"/>
<keyword evidence="4" id="KW-1185">Reference proteome</keyword>
<evidence type="ECO:0000256" key="1">
    <source>
        <dbReference type="SAM" id="MobiDB-lite"/>
    </source>
</evidence>
<dbReference type="EMBL" id="JAVHNR010000012">
    <property type="protein sequence ID" value="KAK6329924.1"/>
    <property type="molecule type" value="Genomic_DNA"/>
</dbReference>